<protein>
    <submittedName>
        <fullName evidence="2">Uncharacterized protein</fullName>
    </submittedName>
</protein>
<dbReference type="EMBL" id="CCBP010000408">
    <property type="protein sequence ID" value="CDO76732.1"/>
    <property type="molecule type" value="Genomic_DNA"/>
</dbReference>
<feature type="region of interest" description="Disordered" evidence="1">
    <location>
        <begin position="148"/>
        <end position="172"/>
    </location>
</feature>
<evidence type="ECO:0000313" key="2">
    <source>
        <dbReference type="EMBL" id="CDO76732.1"/>
    </source>
</evidence>
<sequence>MAKTYTIKKDSIRTGMHTPLTDILIRNGKFAGHLIDRQPLINLGFMVFQRSGSLHLLCQLIANSQRYMDAYELTPALAFWLITPYLNESDHFAEPSGSASSEASRGSLNFRGFSGSILRNLDAIPDVNSMPGRQQEDDVACEDTLVAGVRGPSTPSYTVSAPPDDATISLSE</sequence>
<evidence type="ECO:0000256" key="1">
    <source>
        <dbReference type="SAM" id="MobiDB-lite"/>
    </source>
</evidence>
<organism evidence="2 3">
    <name type="scientific">Pycnoporus cinnabarinus</name>
    <name type="common">Cinnabar-red polypore</name>
    <name type="synonym">Trametes cinnabarina</name>
    <dbReference type="NCBI Taxonomy" id="5643"/>
    <lineage>
        <taxon>Eukaryota</taxon>
        <taxon>Fungi</taxon>
        <taxon>Dikarya</taxon>
        <taxon>Basidiomycota</taxon>
        <taxon>Agaricomycotina</taxon>
        <taxon>Agaricomycetes</taxon>
        <taxon>Polyporales</taxon>
        <taxon>Polyporaceae</taxon>
        <taxon>Trametes</taxon>
    </lineage>
</organism>
<evidence type="ECO:0000313" key="3">
    <source>
        <dbReference type="Proteomes" id="UP000029665"/>
    </source>
</evidence>
<keyword evidence="3" id="KW-1185">Reference proteome</keyword>
<dbReference type="AlphaFoldDB" id="A0A060SQB3"/>
<reference evidence="2" key="1">
    <citation type="submission" date="2014-01" db="EMBL/GenBank/DDBJ databases">
        <title>The genome of the white-rot fungus Pycnoporus cinnabarinus: a basidiomycete model with a versatile arsenal for lignocellulosic biomass breakdown.</title>
        <authorList>
            <person name="Levasseur A."/>
            <person name="Lomascolo A."/>
            <person name="Ruiz-Duenas F.J."/>
            <person name="Uzan E."/>
            <person name="Piumi F."/>
            <person name="Kues U."/>
            <person name="Ram A.F.J."/>
            <person name="Murat C."/>
            <person name="Haon M."/>
            <person name="Benoit I."/>
            <person name="Arfi Y."/>
            <person name="Chevret D."/>
            <person name="Drula E."/>
            <person name="Kwon M.J."/>
            <person name="Gouret P."/>
            <person name="Lesage-Meessen L."/>
            <person name="Lombard V."/>
            <person name="Mariette J."/>
            <person name="Noirot C."/>
            <person name="Park J."/>
            <person name="Patyshakuliyeva A."/>
            <person name="Wieneger R.A.B."/>
            <person name="Wosten H.A.B."/>
            <person name="Martin F."/>
            <person name="Coutinho P.M."/>
            <person name="de Vries R."/>
            <person name="Martinez A.T."/>
            <person name="Klopp C."/>
            <person name="Pontarotti P."/>
            <person name="Henrissat B."/>
            <person name="Record E."/>
        </authorList>
    </citation>
    <scope>NUCLEOTIDE SEQUENCE [LARGE SCALE GENOMIC DNA]</scope>
    <source>
        <strain evidence="2">BRFM137</strain>
    </source>
</reference>
<name>A0A060SQB3_PYCCI</name>
<comment type="caution">
    <text evidence="2">The sequence shown here is derived from an EMBL/GenBank/DDBJ whole genome shotgun (WGS) entry which is preliminary data.</text>
</comment>
<accession>A0A060SQB3</accession>
<dbReference type="HOGENOM" id="CLU_1556052_0_0_1"/>
<dbReference type="Proteomes" id="UP000029665">
    <property type="component" value="Unassembled WGS sequence"/>
</dbReference>
<gene>
    <name evidence="2" type="ORF">BN946_scf184813.g2</name>
</gene>
<proteinExistence type="predicted"/>
<dbReference type="OrthoDB" id="2757593at2759"/>